<dbReference type="Pfam" id="PF02771">
    <property type="entry name" value="Acyl-CoA_dh_N"/>
    <property type="match status" value="1"/>
</dbReference>
<evidence type="ECO:0000256" key="4">
    <source>
        <dbReference type="ARBA" id="ARBA00022827"/>
    </source>
</evidence>
<comment type="caution">
    <text evidence="9">The sequence shown here is derived from an EMBL/GenBank/DDBJ whole genome shotgun (WGS) entry which is preliminary data.</text>
</comment>
<organism evidence="9 10">
    <name type="scientific">Antricoccus suffuscus</name>
    <dbReference type="NCBI Taxonomy" id="1629062"/>
    <lineage>
        <taxon>Bacteria</taxon>
        <taxon>Bacillati</taxon>
        <taxon>Actinomycetota</taxon>
        <taxon>Actinomycetes</taxon>
        <taxon>Geodermatophilales</taxon>
        <taxon>Antricoccaceae</taxon>
        <taxon>Antricoccus</taxon>
    </lineage>
</organism>
<evidence type="ECO:0000313" key="9">
    <source>
        <dbReference type="EMBL" id="PRZ44151.1"/>
    </source>
</evidence>
<evidence type="ECO:0000256" key="5">
    <source>
        <dbReference type="RuleBase" id="RU362125"/>
    </source>
</evidence>
<dbReference type="InterPro" id="IPR036250">
    <property type="entry name" value="AcylCo_DH-like_C"/>
</dbReference>
<dbReference type="Gene3D" id="1.20.140.10">
    <property type="entry name" value="Butyryl-CoA Dehydrogenase, subunit A, domain 3"/>
    <property type="match status" value="1"/>
</dbReference>
<dbReference type="CDD" id="cd00567">
    <property type="entry name" value="ACAD"/>
    <property type="match status" value="1"/>
</dbReference>
<dbReference type="InterPro" id="IPR037069">
    <property type="entry name" value="AcylCoA_DH/ox_N_sf"/>
</dbReference>
<dbReference type="SUPFAM" id="SSF47203">
    <property type="entry name" value="Acyl-CoA dehydrogenase C-terminal domain-like"/>
    <property type="match status" value="1"/>
</dbReference>
<dbReference type="InterPro" id="IPR009100">
    <property type="entry name" value="AcylCoA_DH/oxidase_NM_dom_sf"/>
</dbReference>
<dbReference type="Gene3D" id="2.40.110.10">
    <property type="entry name" value="Butyryl-CoA Dehydrogenase, subunit A, domain 2"/>
    <property type="match status" value="1"/>
</dbReference>
<reference evidence="9 10" key="1">
    <citation type="submission" date="2018-03" db="EMBL/GenBank/DDBJ databases">
        <title>Genomic Encyclopedia of Archaeal and Bacterial Type Strains, Phase II (KMG-II): from individual species to whole genera.</title>
        <authorList>
            <person name="Goeker M."/>
        </authorList>
    </citation>
    <scope>NUCLEOTIDE SEQUENCE [LARGE SCALE GENOMIC DNA]</scope>
    <source>
        <strain evidence="9 10">DSM 100065</strain>
    </source>
</reference>
<sequence length="515" mass="56420">MTAQTLTRSTTAKPSTTNINDAEKFLANFSSTLDRVFHDRIDADLMESSRGIPSFVMRDVLAAEPVRAFIPSKFGGYGDTPIAGQAMLDLASYHSMSLGLTLGINSALFVQPVAKYADEQVAARVLNKIGSGAAMGGLMITEPDFGTDALGMRTSWHDENGRYRIRGTKHWAGLTGCADYWLMMARPMNDSGDLSQGVDMFICEQDDPQQKIEVIEYYKSLGLYGIPYGKNKVDVSVPADHRLQGGRGGLRMMLDTLHRSRVQFPAMSVGFVRRMVDEAIDHCHTRVAGGKRLVEHDQVRSRLARMQGQLTAISALGLYAAENAHLEHDLSRIGREANAIKSVCTDYMHDSAHSLLQLVGAKGYRQDHIAGRAIVDARPFQIFEGSNDVLYAQVGTKIVETMRKKGTDNLGEYLRNDPATARAAEVMGAALNVVVCDRPQQRRLVEVGAVFARVFALEAVLELGSRGFAPDHIAAAIGMLREDAGRWLNDLRAQLAPDVAPDSIGYGAWMPYLKA</sequence>
<dbReference type="Proteomes" id="UP000237752">
    <property type="component" value="Unassembled WGS sequence"/>
</dbReference>
<comment type="cofactor">
    <cofactor evidence="1 5">
        <name>FAD</name>
        <dbReference type="ChEBI" id="CHEBI:57692"/>
    </cofactor>
</comment>
<dbReference type="PANTHER" id="PTHR43884:SF12">
    <property type="entry name" value="ISOVALERYL-COA DEHYDROGENASE, MITOCHONDRIAL-RELATED"/>
    <property type="match status" value="1"/>
</dbReference>
<keyword evidence="4 5" id="KW-0274">FAD</keyword>
<dbReference type="PANTHER" id="PTHR43884">
    <property type="entry name" value="ACYL-COA DEHYDROGENASE"/>
    <property type="match status" value="1"/>
</dbReference>
<dbReference type="OrthoDB" id="9802867at2"/>
<evidence type="ECO:0000259" key="6">
    <source>
        <dbReference type="Pfam" id="PF00441"/>
    </source>
</evidence>
<feature type="domain" description="Acyl-CoA dehydrogenase/oxidase C-terminal" evidence="6">
    <location>
        <begin position="248"/>
        <end position="396"/>
    </location>
</feature>
<feature type="domain" description="Acyl-CoA dehydrogenase/oxidase N-terminal" evidence="8">
    <location>
        <begin position="45"/>
        <end position="132"/>
    </location>
</feature>
<evidence type="ECO:0000256" key="2">
    <source>
        <dbReference type="ARBA" id="ARBA00009347"/>
    </source>
</evidence>
<evidence type="ECO:0000256" key="3">
    <source>
        <dbReference type="ARBA" id="ARBA00022630"/>
    </source>
</evidence>
<dbReference type="Gene3D" id="1.10.540.10">
    <property type="entry name" value="Acyl-CoA dehydrogenase/oxidase, N-terminal domain"/>
    <property type="match status" value="1"/>
</dbReference>
<dbReference type="RefSeq" id="WP_106347199.1">
    <property type="nucleotide sequence ID" value="NZ_PVUE01000001.1"/>
</dbReference>
<dbReference type="Pfam" id="PF00441">
    <property type="entry name" value="Acyl-CoA_dh_1"/>
    <property type="match status" value="1"/>
</dbReference>
<proteinExistence type="inferred from homology"/>
<dbReference type="AlphaFoldDB" id="A0A2T1A6C9"/>
<dbReference type="InterPro" id="IPR046373">
    <property type="entry name" value="Acyl-CoA_Oxase/DH_mid-dom_sf"/>
</dbReference>
<evidence type="ECO:0000259" key="7">
    <source>
        <dbReference type="Pfam" id="PF02770"/>
    </source>
</evidence>
<gene>
    <name evidence="9" type="ORF">CLV47_101276</name>
</gene>
<dbReference type="GO" id="GO:0050660">
    <property type="term" value="F:flavin adenine dinucleotide binding"/>
    <property type="evidence" value="ECO:0007669"/>
    <property type="project" value="InterPro"/>
</dbReference>
<accession>A0A2T1A6C9</accession>
<keyword evidence="3 5" id="KW-0285">Flavoprotein</keyword>
<dbReference type="GO" id="GO:0003995">
    <property type="term" value="F:acyl-CoA dehydrogenase activity"/>
    <property type="evidence" value="ECO:0007669"/>
    <property type="project" value="TreeGrafter"/>
</dbReference>
<comment type="similarity">
    <text evidence="2 5">Belongs to the acyl-CoA dehydrogenase family.</text>
</comment>
<evidence type="ECO:0000313" key="10">
    <source>
        <dbReference type="Proteomes" id="UP000237752"/>
    </source>
</evidence>
<protein>
    <submittedName>
        <fullName evidence="9">Alkylation response protein AidB-like acyl-CoA dehydrogenase</fullName>
    </submittedName>
</protein>
<name>A0A2T1A6C9_9ACTN</name>
<dbReference type="InterPro" id="IPR013786">
    <property type="entry name" value="AcylCoA_DH/ox_N"/>
</dbReference>
<dbReference type="EMBL" id="PVUE01000001">
    <property type="protein sequence ID" value="PRZ44151.1"/>
    <property type="molecule type" value="Genomic_DNA"/>
</dbReference>
<dbReference type="InterPro" id="IPR006091">
    <property type="entry name" value="Acyl-CoA_Oxase/DH_mid-dom"/>
</dbReference>
<feature type="domain" description="Acyl-CoA oxidase/dehydrogenase middle" evidence="7">
    <location>
        <begin position="138"/>
        <end position="229"/>
    </location>
</feature>
<keyword evidence="5" id="KW-0560">Oxidoreductase</keyword>
<evidence type="ECO:0000256" key="1">
    <source>
        <dbReference type="ARBA" id="ARBA00001974"/>
    </source>
</evidence>
<evidence type="ECO:0000259" key="8">
    <source>
        <dbReference type="Pfam" id="PF02771"/>
    </source>
</evidence>
<dbReference type="SUPFAM" id="SSF56645">
    <property type="entry name" value="Acyl-CoA dehydrogenase NM domain-like"/>
    <property type="match status" value="1"/>
</dbReference>
<dbReference type="InterPro" id="IPR009075">
    <property type="entry name" value="AcylCo_DH/oxidase_C"/>
</dbReference>
<dbReference type="Pfam" id="PF02770">
    <property type="entry name" value="Acyl-CoA_dh_M"/>
    <property type="match status" value="1"/>
</dbReference>
<keyword evidence="10" id="KW-1185">Reference proteome</keyword>